<comment type="caution">
    <text evidence="4">The sequence shown here is derived from an EMBL/GenBank/DDBJ whole genome shotgun (WGS) entry which is preliminary data.</text>
</comment>
<organism evidence="4 5">
    <name type="scientific">Sedimentibacter saalensis</name>
    <dbReference type="NCBI Taxonomy" id="130788"/>
    <lineage>
        <taxon>Bacteria</taxon>
        <taxon>Bacillati</taxon>
        <taxon>Bacillota</taxon>
        <taxon>Tissierellia</taxon>
        <taxon>Sedimentibacter</taxon>
    </lineage>
</organism>
<dbReference type="PIRSF" id="PIRSF005690">
    <property type="entry name" value="GerBA"/>
    <property type="match status" value="1"/>
</dbReference>
<keyword evidence="3" id="KW-1133">Transmembrane helix</keyword>
<sequence length="505" mass="56380">MSENNNKNQNTTKTNIDKDLNKNEANLRNIFKNADDIVFRKIEGGQNQKINMLLVYVDGMTTKEAISEYAVQNLMMNLNLENLEKSPDNEILNAVSKTNIAILEVKALLTLEECVDKMLSGETVLLIDTCTKGIMLSSRGWPMRGVQEPSAETLIRGARDGFNETMKVNITLIRRRIRDPKLKVKYTQVGSRSKTDMAIMYIEDLVNKTVLDTVEKRIKNIDIEAILESSYIEEMIEDDSYSLFPQIENTERPDAAASALLEGRVVIAVDNTPTVLIAPAIFVSFMQSSEDYYERWLPSCITRMIRYVALPIVMLLPALYVAVTQFHPNMLPTQLALYVAASRANVPFPPYFEALLMELVIELVREASMRITTPVGSTIGLVGGLVIGQSSVEAGLITPLAVIIVALTAIASFTIPSYNFSTTLRMIRFAFIILAAVFGLFGISIGLSVLIIHLCTLKSCGIPYMSPLSSFIENRSDLKDTIIRPRIKNMVRKPTYLQAEKEKGN</sequence>
<dbReference type="OrthoDB" id="9772630at2"/>
<keyword evidence="3" id="KW-0812">Transmembrane</keyword>
<dbReference type="EMBL" id="VLKH01000011">
    <property type="protein sequence ID" value="TWH77892.1"/>
    <property type="molecule type" value="Genomic_DNA"/>
</dbReference>
<name>A0A562J427_9FIRM</name>
<feature type="transmembrane region" description="Helical" evidence="3">
    <location>
        <begin position="427"/>
        <end position="454"/>
    </location>
</feature>
<proteinExistence type="inferred from homology"/>
<dbReference type="InterPro" id="IPR004995">
    <property type="entry name" value="Spore_Ger"/>
</dbReference>
<evidence type="ECO:0000256" key="1">
    <source>
        <dbReference type="ARBA" id="ARBA00005278"/>
    </source>
</evidence>
<dbReference type="PANTHER" id="PTHR22550">
    <property type="entry name" value="SPORE GERMINATION PROTEIN"/>
    <property type="match status" value="1"/>
</dbReference>
<reference evidence="4 5" key="1">
    <citation type="submission" date="2019-07" db="EMBL/GenBank/DDBJ databases">
        <title>Genomic Encyclopedia of Type Strains, Phase I: the one thousand microbial genomes (KMG-I) project.</title>
        <authorList>
            <person name="Kyrpides N."/>
        </authorList>
    </citation>
    <scope>NUCLEOTIDE SEQUENCE [LARGE SCALE GENOMIC DNA]</scope>
    <source>
        <strain evidence="4 5">DSM 13558</strain>
    </source>
</reference>
<dbReference type="InterPro" id="IPR050768">
    <property type="entry name" value="UPF0353/GerABKA_families"/>
</dbReference>
<dbReference type="Pfam" id="PF03323">
    <property type="entry name" value="GerA"/>
    <property type="match status" value="1"/>
</dbReference>
<evidence type="ECO:0000256" key="3">
    <source>
        <dbReference type="SAM" id="Phobius"/>
    </source>
</evidence>
<dbReference type="GO" id="GO:0016020">
    <property type="term" value="C:membrane"/>
    <property type="evidence" value="ECO:0007669"/>
    <property type="project" value="InterPro"/>
</dbReference>
<evidence type="ECO:0000256" key="2">
    <source>
        <dbReference type="ARBA" id="ARBA00023136"/>
    </source>
</evidence>
<dbReference type="GO" id="GO:0009847">
    <property type="term" value="P:spore germination"/>
    <property type="evidence" value="ECO:0007669"/>
    <property type="project" value="InterPro"/>
</dbReference>
<accession>A0A562J427</accession>
<comment type="similarity">
    <text evidence="1">Belongs to the GerABKA family.</text>
</comment>
<keyword evidence="5" id="KW-1185">Reference proteome</keyword>
<keyword evidence="2 3" id="KW-0472">Membrane</keyword>
<dbReference type="Proteomes" id="UP000315343">
    <property type="component" value="Unassembled WGS sequence"/>
</dbReference>
<evidence type="ECO:0000313" key="4">
    <source>
        <dbReference type="EMBL" id="TWH77892.1"/>
    </source>
</evidence>
<protein>
    <submittedName>
        <fullName evidence="4">Spore germination protein</fullName>
    </submittedName>
</protein>
<feature type="transmembrane region" description="Helical" evidence="3">
    <location>
        <begin position="304"/>
        <end position="323"/>
    </location>
</feature>
<gene>
    <name evidence="4" type="ORF">LY60_03080</name>
</gene>
<feature type="transmembrane region" description="Helical" evidence="3">
    <location>
        <begin position="394"/>
        <end position="415"/>
    </location>
</feature>
<dbReference type="PANTHER" id="PTHR22550:SF5">
    <property type="entry name" value="LEUCINE ZIPPER PROTEIN 4"/>
    <property type="match status" value="1"/>
</dbReference>
<evidence type="ECO:0000313" key="5">
    <source>
        <dbReference type="Proteomes" id="UP000315343"/>
    </source>
</evidence>
<dbReference type="AlphaFoldDB" id="A0A562J427"/>
<dbReference type="RefSeq" id="WP_145085689.1">
    <property type="nucleotide sequence ID" value="NZ_DAMBUX010000006.1"/>
</dbReference>